<evidence type="ECO:0000259" key="1">
    <source>
        <dbReference type="Pfam" id="PF00814"/>
    </source>
</evidence>
<dbReference type="PANTHER" id="PTHR11735:SF11">
    <property type="entry name" value="TRNA THREONYLCARBAMOYLADENOSINE BIOSYNTHESIS PROTEIN TSAB"/>
    <property type="match status" value="1"/>
</dbReference>
<dbReference type="InterPro" id="IPR000905">
    <property type="entry name" value="Gcp-like_dom"/>
</dbReference>
<gene>
    <name evidence="2" type="primary">tsaB</name>
    <name evidence="2" type="ORF">EOJ36_04950</name>
</gene>
<dbReference type="Gene3D" id="3.30.420.40">
    <property type="match status" value="2"/>
</dbReference>
<dbReference type="InterPro" id="IPR022496">
    <property type="entry name" value="T6A_TsaB"/>
</dbReference>
<accession>A0A437PU59</accession>
<dbReference type="GO" id="GO:0002949">
    <property type="term" value="P:tRNA threonylcarbamoyladenosine modification"/>
    <property type="evidence" value="ECO:0007669"/>
    <property type="project" value="InterPro"/>
</dbReference>
<comment type="caution">
    <text evidence="2">The sequence shown here is derived from an EMBL/GenBank/DDBJ whole genome shotgun (WGS) entry which is preliminary data.</text>
</comment>
<organism evidence="2 3">
    <name type="scientific">Sandaracinomonas limnophila</name>
    <dbReference type="NCBI Taxonomy" id="1862386"/>
    <lineage>
        <taxon>Bacteria</taxon>
        <taxon>Pseudomonadati</taxon>
        <taxon>Bacteroidota</taxon>
        <taxon>Cytophagia</taxon>
        <taxon>Cytophagales</taxon>
        <taxon>Flectobacillaceae</taxon>
        <taxon>Sandaracinomonas</taxon>
    </lineage>
</organism>
<proteinExistence type="predicted"/>
<dbReference type="GO" id="GO:0016740">
    <property type="term" value="F:transferase activity"/>
    <property type="evidence" value="ECO:0007669"/>
    <property type="project" value="UniProtKB-KW"/>
</dbReference>
<name>A0A437PU59_9BACT</name>
<feature type="domain" description="Gcp-like" evidence="1">
    <location>
        <begin position="37"/>
        <end position="193"/>
    </location>
</feature>
<dbReference type="InterPro" id="IPR043129">
    <property type="entry name" value="ATPase_NBD"/>
</dbReference>
<dbReference type="EMBL" id="SACY01000002">
    <property type="protein sequence ID" value="RVU25768.1"/>
    <property type="molecule type" value="Genomic_DNA"/>
</dbReference>
<dbReference type="PANTHER" id="PTHR11735">
    <property type="entry name" value="TRNA N6-ADENOSINE THREONYLCARBAMOYLTRANSFERASE"/>
    <property type="match status" value="1"/>
</dbReference>
<dbReference type="CDD" id="cd24032">
    <property type="entry name" value="ASKHA_NBD_TsaB"/>
    <property type="match status" value="1"/>
</dbReference>
<dbReference type="OrthoDB" id="9784166at2"/>
<dbReference type="AlphaFoldDB" id="A0A437PU59"/>
<dbReference type="GO" id="GO:0005829">
    <property type="term" value="C:cytosol"/>
    <property type="evidence" value="ECO:0007669"/>
    <property type="project" value="TreeGrafter"/>
</dbReference>
<dbReference type="NCBIfam" id="TIGR03725">
    <property type="entry name" value="T6A_YeaZ"/>
    <property type="match status" value="1"/>
</dbReference>
<dbReference type="SUPFAM" id="SSF53067">
    <property type="entry name" value="Actin-like ATPase domain"/>
    <property type="match status" value="2"/>
</dbReference>
<sequence>MSNNHILGIETSTLHCSVAIFTNGQLVANRLLTEEGSHSKMLTILIQEVCEESQISLNELDGIAVSIGPGSYTGLRIGLSTAKGICYALDKPLITIPTLHILTEAAKLQYSSNYFCPMLDARRMEVYTCLLDQQGNELVQTQAKILSNESFIEIEHPVVCFGNGSSKWESICENKNFIFSSDFNYPNAIFMGKLAHEAFLNERFENLVLIEPLYLKEFVGTKPKTSM</sequence>
<dbReference type="Pfam" id="PF00814">
    <property type="entry name" value="TsaD"/>
    <property type="match status" value="1"/>
</dbReference>
<keyword evidence="2" id="KW-0808">Transferase</keyword>
<evidence type="ECO:0000313" key="2">
    <source>
        <dbReference type="EMBL" id="RVU25768.1"/>
    </source>
</evidence>
<keyword evidence="3" id="KW-1185">Reference proteome</keyword>
<protein>
    <submittedName>
        <fullName evidence="2">tRNA (Adenosine(37)-N6)-threonylcarbamoyltransferase complex dimerization subunit type 1 TsaB</fullName>
    </submittedName>
</protein>
<reference evidence="2 3" key="1">
    <citation type="submission" date="2019-01" db="EMBL/GenBank/DDBJ databases">
        <authorList>
            <person name="Chen W.-M."/>
        </authorList>
    </citation>
    <scope>NUCLEOTIDE SEQUENCE [LARGE SCALE GENOMIC DNA]</scope>
    <source>
        <strain evidence="2 3">FSY-15</strain>
    </source>
</reference>
<evidence type="ECO:0000313" key="3">
    <source>
        <dbReference type="Proteomes" id="UP000282832"/>
    </source>
</evidence>
<dbReference type="RefSeq" id="WP_127802953.1">
    <property type="nucleotide sequence ID" value="NZ_SACY01000002.1"/>
</dbReference>
<dbReference type="Proteomes" id="UP000282832">
    <property type="component" value="Unassembled WGS sequence"/>
</dbReference>